<dbReference type="Gene3D" id="3.30.530.20">
    <property type="match status" value="1"/>
</dbReference>
<accession>A0A1H9PUM8</accession>
<evidence type="ECO:0000259" key="1">
    <source>
        <dbReference type="PROSITE" id="PS50848"/>
    </source>
</evidence>
<dbReference type="SMART" id="SM00234">
    <property type="entry name" value="START"/>
    <property type="match status" value="1"/>
</dbReference>
<feature type="domain" description="START" evidence="1">
    <location>
        <begin position="1"/>
        <end position="200"/>
    </location>
</feature>
<dbReference type="Proteomes" id="UP000199572">
    <property type="component" value="Unassembled WGS sequence"/>
</dbReference>
<dbReference type="PANTHER" id="PTHR19308">
    <property type="entry name" value="PHOSPHATIDYLCHOLINE TRANSFER PROTEIN"/>
    <property type="match status" value="1"/>
</dbReference>
<dbReference type="AlphaFoldDB" id="A0A1H9PUM8"/>
<dbReference type="STRING" id="390241.SAMN04488023_110113"/>
<dbReference type="InterPro" id="IPR028347">
    <property type="entry name" value="START_dom_prot"/>
</dbReference>
<dbReference type="InterPro" id="IPR002913">
    <property type="entry name" value="START_lipid-bd_dom"/>
</dbReference>
<dbReference type="RefSeq" id="WP_090883966.1">
    <property type="nucleotide sequence ID" value="NZ_FOGG01000010.1"/>
</dbReference>
<dbReference type="OrthoDB" id="5734556at2"/>
<dbReference type="Pfam" id="PF01852">
    <property type="entry name" value="START"/>
    <property type="match status" value="1"/>
</dbReference>
<gene>
    <name evidence="2" type="ORF">SAMN04488023_110113</name>
</gene>
<keyword evidence="3" id="KW-1185">Reference proteome</keyword>
<dbReference type="SUPFAM" id="SSF55961">
    <property type="entry name" value="Bet v1-like"/>
    <property type="match status" value="1"/>
</dbReference>
<dbReference type="GO" id="GO:0008289">
    <property type="term" value="F:lipid binding"/>
    <property type="evidence" value="ECO:0007669"/>
    <property type="project" value="InterPro"/>
</dbReference>
<dbReference type="PROSITE" id="PS50848">
    <property type="entry name" value="START"/>
    <property type="match status" value="1"/>
</dbReference>
<dbReference type="InterPro" id="IPR051213">
    <property type="entry name" value="START_lipid_transfer"/>
</dbReference>
<dbReference type="GO" id="GO:0005737">
    <property type="term" value="C:cytoplasm"/>
    <property type="evidence" value="ECO:0007669"/>
    <property type="project" value="UniProtKB-ARBA"/>
</dbReference>
<evidence type="ECO:0000313" key="3">
    <source>
        <dbReference type="Proteomes" id="UP000199572"/>
    </source>
</evidence>
<evidence type="ECO:0000313" key="2">
    <source>
        <dbReference type="EMBL" id="SER51820.1"/>
    </source>
</evidence>
<organism evidence="2 3">
    <name type="scientific">Pedobacter rhizosphaerae</name>
    <dbReference type="NCBI Taxonomy" id="390241"/>
    <lineage>
        <taxon>Bacteria</taxon>
        <taxon>Pseudomonadati</taxon>
        <taxon>Bacteroidota</taxon>
        <taxon>Sphingobacteriia</taxon>
        <taxon>Sphingobacteriales</taxon>
        <taxon>Sphingobacteriaceae</taxon>
        <taxon>Pedobacter</taxon>
    </lineage>
</organism>
<dbReference type="PIRSF" id="PIRSF039033">
    <property type="entry name" value="START_dom"/>
    <property type="match status" value="1"/>
</dbReference>
<proteinExistence type="predicted"/>
<protein>
    <submittedName>
        <fullName evidence="2">START domain-containing protein</fullName>
    </submittedName>
</protein>
<reference evidence="2 3" key="1">
    <citation type="submission" date="2016-10" db="EMBL/GenBank/DDBJ databases">
        <authorList>
            <person name="de Groot N.N."/>
        </authorList>
    </citation>
    <scope>NUCLEOTIDE SEQUENCE [LARGE SCALE GENOMIC DNA]</scope>
    <source>
        <strain evidence="2 3">DSM 18610</strain>
    </source>
</reference>
<sequence>MLKQLAILLLFIFQHLMVYGQTDWRFSTEKDGIKVYTSILPQSKIKAVRVLCEVNASLSQITSLILDVNSGAEWVYQTKSSVLLKQVSPSELYYYSEVKLPWPLQNRDFIAHLTVTQHPKTKLVTINGPVAKDYIPEKKGIVRISESVGKWLLYPLAQNRCKIEYTLHVDPGGSIPTWLVNLFADQGPLQMIKRLRTQVQLPKYKNASISFITN</sequence>
<dbReference type="PANTHER" id="PTHR19308:SF14">
    <property type="entry name" value="START DOMAIN-CONTAINING PROTEIN"/>
    <property type="match status" value="1"/>
</dbReference>
<dbReference type="EMBL" id="FOGG01000010">
    <property type="protein sequence ID" value="SER51820.1"/>
    <property type="molecule type" value="Genomic_DNA"/>
</dbReference>
<dbReference type="InterPro" id="IPR023393">
    <property type="entry name" value="START-like_dom_sf"/>
</dbReference>
<name>A0A1H9PUM8_9SPHI</name>